<comment type="caution">
    <text evidence="2">The sequence shown here is derived from an EMBL/GenBank/DDBJ whole genome shotgun (WGS) entry which is preliminary data.</text>
</comment>
<evidence type="ECO:0008006" key="4">
    <source>
        <dbReference type="Google" id="ProtNLM"/>
    </source>
</evidence>
<accession>A0A0G1G959</accession>
<dbReference type="Proteomes" id="UP000034894">
    <property type="component" value="Unassembled WGS sequence"/>
</dbReference>
<sequence>MLPVELKLNRKILILISLIVIIAAFLVSFYFYRKYKQLSVNLSNLAQIQQIEIKDIKSKVGRHYLLPEGEEPLLITVTDWEKVKSQPFFSRAQNGDKVLVYNNAKKAILYSPAKDLVLEVGPVIPATPTPTPPEATASAKSGTVSPTVKLENLRFILYNGTDIVGLTRTYETKLKQSVSTAEVVDRDDASKKDYPESLLVDLKGNKNAEAQKLAEKLNLTLSKLPDGETASPTADFLIILGADRK</sequence>
<proteinExistence type="predicted"/>
<evidence type="ECO:0000256" key="1">
    <source>
        <dbReference type="SAM" id="Phobius"/>
    </source>
</evidence>
<keyword evidence="1" id="KW-0812">Transmembrane</keyword>
<keyword evidence="1" id="KW-0472">Membrane</keyword>
<dbReference type="AlphaFoldDB" id="A0A0G1G959"/>
<dbReference type="STRING" id="1618443.UV73_C0017G0012"/>
<evidence type="ECO:0000313" key="2">
    <source>
        <dbReference type="EMBL" id="KKS95498.1"/>
    </source>
</evidence>
<gene>
    <name evidence="2" type="ORF">UV73_C0017G0012</name>
</gene>
<reference evidence="2 3" key="1">
    <citation type="journal article" date="2015" name="Nature">
        <title>rRNA introns, odd ribosomes, and small enigmatic genomes across a large radiation of phyla.</title>
        <authorList>
            <person name="Brown C.T."/>
            <person name="Hug L.A."/>
            <person name="Thomas B.C."/>
            <person name="Sharon I."/>
            <person name="Castelle C.J."/>
            <person name="Singh A."/>
            <person name="Wilkins M.J."/>
            <person name="Williams K.H."/>
            <person name="Banfield J.F."/>
        </authorList>
    </citation>
    <scope>NUCLEOTIDE SEQUENCE [LARGE SCALE GENOMIC DNA]</scope>
</reference>
<organism evidence="2 3">
    <name type="scientific">Candidatus Gottesmanbacteria bacterium GW2011_GWA2_43_14</name>
    <dbReference type="NCBI Taxonomy" id="1618443"/>
    <lineage>
        <taxon>Bacteria</taxon>
        <taxon>Candidatus Gottesmaniibacteriota</taxon>
    </lineage>
</organism>
<protein>
    <recommendedName>
        <fullName evidence="4">LytR/CpsA/Psr regulator C-terminal domain-containing protein</fullName>
    </recommendedName>
</protein>
<evidence type="ECO:0000313" key="3">
    <source>
        <dbReference type="Proteomes" id="UP000034894"/>
    </source>
</evidence>
<name>A0A0G1G959_9BACT</name>
<dbReference type="EMBL" id="LCFP01000017">
    <property type="protein sequence ID" value="KKS95498.1"/>
    <property type="molecule type" value="Genomic_DNA"/>
</dbReference>
<keyword evidence="1" id="KW-1133">Transmembrane helix</keyword>
<feature type="transmembrane region" description="Helical" evidence="1">
    <location>
        <begin position="12"/>
        <end position="32"/>
    </location>
</feature>